<proteinExistence type="predicted"/>
<feature type="signal peptide" evidence="2">
    <location>
        <begin position="1"/>
        <end position="21"/>
    </location>
</feature>
<protein>
    <recommendedName>
        <fullName evidence="5">T9SS type A sorting domain-containing protein</fullName>
    </recommendedName>
</protein>
<dbReference type="NCBIfam" id="TIGR04183">
    <property type="entry name" value="Por_Secre_tail"/>
    <property type="match status" value="1"/>
</dbReference>
<comment type="caution">
    <text evidence="3">The sequence shown here is derived from an EMBL/GenBank/DDBJ whole genome shotgun (WGS) entry which is preliminary data.</text>
</comment>
<keyword evidence="4" id="KW-1185">Reference proteome</keyword>
<evidence type="ECO:0000256" key="2">
    <source>
        <dbReference type="SAM" id="SignalP"/>
    </source>
</evidence>
<accession>A0ABU1Y3D5</accession>
<reference evidence="3 4" key="1">
    <citation type="submission" date="2023-07" db="EMBL/GenBank/DDBJ databases">
        <title>Sorghum-associated microbial communities from plants grown in Nebraska, USA.</title>
        <authorList>
            <person name="Schachtman D."/>
        </authorList>
    </citation>
    <scope>NUCLEOTIDE SEQUENCE [LARGE SCALE GENOMIC DNA]</scope>
    <source>
        <strain evidence="3 4">4129</strain>
    </source>
</reference>
<name>A0ABU1Y3D5_9FLAO</name>
<keyword evidence="1 2" id="KW-0732">Signal</keyword>
<dbReference type="Proteomes" id="UP001269081">
    <property type="component" value="Unassembled WGS sequence"/>
</dbReference>
<dbReference type="InterPro" id="IPR026444">
    <property type="entry name" value="Secre_tail"/>
</dbReference>
<gene>
    <name evidence="3" type="ORF">J2W48_000675</name>
</gene>
<evidence type="ECO:0008006" key="5">
    <source>
        <dbReference type="Google" id="ProtNLM"/>
    </source>
</evidence>
<organism evidence="3 4">
    <name type="scientific">Flavobacterium piscis</name>
    <dbReference type="NCBI Taxonomy" id="1114874"/>
    <lineage>
        <taxon>Bacteria</taxon>
        <taxon>Pseudomonadati</taxon>
        <taxon>Bacteroidota</taxon>
        <taxon>Flavobacteriia</taxon>
        <taxon>Flavobacteriales</taxon>
        <taxon>Flavobacteriaceae</taxon>
        <taxon>Flavobacterium</taxon>
    </lineage>
</organism>
<evidence type="ECO:0000313" key="4">
    <source>
        <dbReference type="Proteomes" id="UP001269081"/>
    </source>
</evidence>
<sequence>MKRKLLYLTTIVLFTAFSMNAQRSWDMGNNTTLWPASNTTALVGTTTVGDPPITEVGGAGFALTASKELTWTEDGYTSAQEFKSGGSSAGAASNLPTSRYFSFPVTGPTTVKVWFRVNGTGGRKCQISDGTTLLGELTSEDVNKPLFLSVNYTGGTGTIYVYSTAAINYFKIESTDASLSTKDFQADAASNVYSNGKLVFISNVKSDTQVDVYGISGVLVKSFKTGSDTSFDLNTGIYVVRSKSAEGEKSAKVLMN</sequence>
<evidence type="ECO:0000256" key="1">
    <source>
        <dbReference type="ARBA" id="ARBA00022729"/>
    </source>
</evidence>
<evidence type="ECO:0000313" key="3">
    <source>
        <dbReference type="EMBL" id="MDR7208745.1"/>
    </source>
</evidence>
<dbReference type="EMBL" id="JAVDWQ010000002">
    <property type="protein sequence ID" value="MDR7208745.1"/>
    <property type="molecule type" value="Genomic_DNA"/>
</dbReference>
<dbReference type="RefSeq" id="WP_310278051.1">
    <property type="nucleotide sequence ID" value="NZ_JAVDWQ010000002.1"/>
</dbReference>
<feature type="chain" id="PRO_5045882105" description="T9SS type A sorting domain-containing protein" evidence="2">
    <location>
        <begin position="22"/>
        <end position="256"/>
    </location>
</feature>